<protein>
    <recommendedName>
        <fullName evidence="5">ABC transporter domain-containing protein</fullName>
    </recommendedName>
</protein>
<sequence>MPKNKLILEMKNISKSFPGVKALDDVSFNVHMGEVFAIVGENGAGKSTLIKILAGSYIKDKGSIYINGKEVNIKNPQNSLTLGISTIYQETSLVPEITVAENIFLGRQPVNKSRIIRWEKMNIGARKILESLSIN</sequence>
<accession>X0WVT5</accession>
<organism evidence="6">
    <name type="scientific">marine sediment metagenome</name>
    <dbReference type="NCBI Taxonomy" id="412755"/>
    <lineage>
        <taxon>unclassified sequences</taxon>
        <taxon>metagenomes</taxon>
        <taxon>ecological metagenomes</taxon>
    </lineage>
</organism>
<keyword evidence="3" id="KW-0547">Nucleotide-binding</keyword>
<dbReference type="AlphaFoldDB" id="X0WVT5"/>
<dbReference type="InterPro" id="IPR027417">
    <property type="entry name" value="P-loop_NTPase"/>
</dbReference>
<dbReference type="SUPFAM" id="SSF52540">
    <property type="entry name" value="P-loop containing nucleoside triphosphate hydrolases"/>
    <property type="match status" value="1"/>
</dbReference>
<dbReference type="Pfam" id="PF00005">
    <property type="entry name" value="ABC_tran"/>
    <property type="match status" value="1"/>
</dbReference>
<proteinExistence type="predicted"/>
<dbReference type="GO" id="GO:0005524">
    <property type="term" value="F:ATP binding"/>
    <property type="evidence" value="ECO:0007669"/>
    <property type="project" value="UniProtKB-KW"/>
</dbReference>
<dbReference type="InterPro" id="IPR003439">
    <property type="entry name" value="ABC_transporter-like_ATP-bd"/>
</dbReference>
<evidence type="ECO:0000256" key="4">
    <source>
        <dbReference type="ARBA" id="ARBA00022840"/>
    </source>
</evidence>
<dbReference type="PANTHER" id="PTHR43790:SF9">
    <property type="entry name" value="GALACTOFURANOSE TRANSPORTER ATP-BINDING PROTEIN YTFR"/>
    <property type="match status" value="1"/>
</dbReference>
<evidence type="ECO:0000256" key="3">
    <source>
        <dbReference type="ARBA" id="ARBA00022741"/>
    </source>
</evidence>
<feature type="non-terminal residue" evidence="6">
    <location>
        <position position="135"/>
    </location>
</feature>
<dbReference type="EMBL" id="BARS01045622">
    <property type="protein sequence ID" value="GAG34795.1"/>
    <property type="molecule type" value="Genomic_DNA"/>
</dbReference>
<evidence type="ECO:0000256" key="2">
    <source>
        <dbReference type="ARBA" id="ARBA00022737"/>
    </source>
</evidence>
<dbReference type="Gene3D" id="3.40.50.300">
    <property type="entry name" value="P-loop containing nucleotide triphosphate hydrolases"/>
    <property type="match status" value="1"/>
</dbReference>
<name>X0WVT5_9ZZZZ</name>
<dbReference type="InterPro" id="IPR050107">
    <property type="entry name" value="ABC_carbohydrate_import_ATPase"/>
</dbReference>
<evidence type="ECO:0000313" key="6">
    <source>
        <dbReference type="EMBL" id="GAG34795.1"/>
    </source>
</evidence>
<keyword evidence="2" id="KW-0677">Repeat</keyword>
<comment type="caution">
    <text evidence="6">The sequence shown here is derived from an EMBL/GenBank/DDBJ whole genome shotgun (WGS) entry which is preliminary data.</text>
</comment>
<dbReference type="GO" id="GO:0016887">
    <property type="term" value="F:ATP hydrolysis activity"/>
    <property type="evidence" value="ECO:0007669"/>
    <property type="project" value="InterPro"/>
</dbReference>
<gene>
    <name evidence="6" type="ORF">S01H1_68779</name>
</gene>
<reference evidence="6" key="1">
    <citation type="journal article" date="2014" name="Front. Microbiol.">
        <title>High frequency of phylogenetically diverse reductive dehalogenase-homologous genes in deep subseafloor sedimentary metagenomes.</title>
        <authorList>
            <person name="Kawai M."/>
            <person name="Futagami T."/>
            <person name="Toyoda A."/>
            <person name="Takaki Y."/>
            <person name="Nishi S."/>
            <person name="Hori S."/>
            <person name="Arai W."/>
            <person name="Tsubouchi T."/>
            <person name="Morono Y."/>
            <person name="Uchiyama I."/>
            <person name="Ito T."/>
            <person name="Fujiyama A."/>
            <person name="Inagaki F."/>
            <person name="Takami H."/>
        </authorList>
    </citation>
    <scope>NUCLEOTIDE SEQUENCE</scope>
    <source>
        <strain evidence="6">Expedition CK06-06</strain>
    </source>
</reference>
<dbReference type="PANTHER" id="PTHR43790">
    <property type="entry name" value="CARBOHYDRATE TRANSPORT ATP-BINDING PROTEIN MG119-RELATED"/>
    <property type="match status" value="1"/>
</dbReference>
<keyword evidence="4" id="KW-0067">ATP-binding</keyword>
<evidence type="ECO:0000259" key="5">
    <source>
        <dbReference type="Pfam" id="PF00005"/>
    </source>
</evidence>
<evidence type="ECO:0000256" key="1">
    <source>
        <dbReference type="ARBA" id="ARBA00022448"/>
    </source>
</evidence>
<keyword evidence="1" id="KW-0813">Transport</keyword>
<feature type="domain" description="ABC transporter" evidence="5">
    <location>
        <begin position="23"/>
        <end position="133"/>
    </location>
</feature>